<dbReference type="InterPro" id="IPR000515">
    <property type="entry name" value="MetI-like"/>
</dbReference>
<dbReference type="Pfam" id="PF00528">
    <property type="entry name" value="BPD_transp_1"/>
    <property type="match status" value="1"/>
</dbReference>
<dbReference type="CDD" id="cd06261">
    <property type="entry name" value="TM_PBP2"/>
    <property type="match status" value="1"/>
</dbReference>
<dbReference type="RefSeq" id="WP_214158595.1">
    <property type="nucleotide sequence ID" value="NZ_JAHBAY010000011.1"/>
</dbReference>
<feature type="transmembrane region" description="Helical" evidence="7">
    <location>
        <begin position="132"/>
        <end position="153"/>
    </location>
</feature>
<feature type="transmembrane region" description="Helical" evidence="7">
    <location>
        <begin position="35"/>
        <end position="55"/>
    </location>
</feature>
<keyword evidence="4 7" id="KW-0812">Transmembrane</keyword>
<feature type="transmembrane region" description="Helical" evidence="7">
    <location>
        <begin position="208"/>
        <end position="233"/>
    </location>
</feature>
<dbReference type="Gene3D" id="1.10.3720.10">
    <property type="entry name" value="MetI-like"/>
    <property type="match status" value="1"/>
</dbReference>
<evidence type="ECO:0000259" key="9">
    <source>
        <dbReference type="PROSITE" id="PS50928"/>
    </source>
</evidence>
<dbReference type="EMBL" id="JAHBAY010000011">
    <property type="protein sequence ID" value="MBT0772211.1"/>
    <property type="molecule type" value="Genomic_DNA"/>
</dbReference>
<evidence type="ECO:0000256" key="4">
    <source>
        <dbReference type="ARBA" id="ARBA00022692"/>
    </source>
</evidence>
<dbReference type="PANTHER" id="PTHR43744:SF12">
    <property type="entry name" value="ABC TRANSPORTER PERMEASE PROTEIN MG189-RELATED"/>
    <property type="match status" value="1"/>
</dbReference>
<name>A0ABS5TPU3_9ACTN</name>
<comment type="caution">
    <text evidence="10">The sequence shown here is derived from an EMBL/GenBank/DDBJ whole genome shotgun (WGS) entry which is preliminary data.</text>
</comment>
<feature type="compositionally biased region" description="Low complexity" evidence="8">
    <location>
        <begin position="1"/>
        <end position="12"/>
    </location>
</feature>
<accession>A0ABS5TPU3</accession>
<feature type="transmembrane region" description="Helical" evidence="7">
    <location>
        <begin position="267"/>
        <end position="286"/>
    </location>
</feature>
<evidence type="ECO:0000256" key="7">
    <source>
        <dbReference type="RuleBase" id="RU363032"/>
    </source>
</evidence>
<evidence type="ECO:0000256" key="1">
    <source>
        <dbReference type="ARBA" id="ARBA00004651"/>
    </source>
</evidence>
<evidence type="ECO:0000313" key="11">
    <source>
        <dbReference type="Proteomes" id="UP001197247"/>
    </source>
</evidence>
<evidence type="ECO:0000256" key="8">
    <source>
        <dbReference type="SAM" id="MobiDB-lite"/>
    </source>
</evidence>
<dbReference type="Proteomes" id="UP001197247">
    <property type="component" value="Unassembled WGS sequence"/>
</dbReference>
<keyword evidence="2 7" id="KW-0813">Transport</keyword>
<organism evidence="10 11">
    <name type="scientific">Kineosporia corallincola</name>
    <dbReference type="NCBI Taxonomy" id="2835133"/>
    <lineage>
        <taxon>Bacteria</taxon>
        <taxon>Bacillati</taxon>
        <taxon>Actinomycetota</taxon>
        <taxon>Actinomycetes</taxon>
        <taxon>Kineosporiales</taxon>
        <taxon>Kineosporiaceae</taxon>
        <taxon>Kineosporia</taxon>
    </lineage>
</organism>
<keyword evidence="5 7" id="KW-1133">Transmembrane helix</keyword>
<reference evidence="10 11" key="1">
    <citation type="submission" date="2021-05" db="EMBL/GenBank/DDBJ databases">
        <title>Kineosporia and Streptomyces sp. nov. two new marine actinobacteria isolated from Coral.</title>
        <authorList>
            <person name="Buangrab K."/>
            <person name="Sutthacheep M."/>
            <person name="Yeemin T."/>
            <person name="Harunari E."/>
            <person name="Igarashi Y."/>
            <person name="Kanchanasin P."/>
            <person name="Tanasupawat S."/>
            <person name="Phongsopitanun W."/>
        </authorList>
    </citation>
    <scope>NUCLEOTIDE SEQUENCE [LARGE SCALE GENOMIC DNA]</scope>
    <source>
        <strain evidence="10 11">J2-2</strain>
    </source>
</reference>
<protein>
    <submittedName>
        <fullName evidence="10">Carbohydrate ABC transporter permease</fullName>
    </submittedName>
</protein>
<keyword evidence="6 7" id="KW-0472">Membrane</keyword>
<dbReference type="PANTHER" id="PTHR43744">
    <property type="entry name" value="ABC TRANSPORTER PERMEASE PROTEIN MG189-RELATED-RELATED"/>
    <property type="match status" value="1"/>
</dbReference>
<keyword evidence="3" id="KW-1003">Cell membrane</keyword>
<keyword evidence="11" id="KW-1185">Reference proteome</keyword>
<comment type="similarity">
    <text evidence="7">Belongs to the binding-protein-dependent transport system permease family.</text>
</comment>
<comment type="subcellular location">
    <subcellularLocation>
        <location evidence="1 7">Cell membrane</location>
        <topology evidence="1 7">Multi-pass membrane protein</topology>
    </subcellularLocation>
</comment>
<gene>
    <name evidence="10" type="ORF">KIH74_24920</name>
</gene>
<proteinExistence type="inferred from homology"/>
<dbReference type="PROSITE" id="PS50928">
    <property type="entry name" value="ABC_TM1"/>
    <property type="match status" value="1"/>
</dbReference>
<evidence type="ECO:0000256" key="2">
    <source>
        <dbReference type="ARBA" id="ARBA00022448"/>
    </source>
</evidence>
<sequence length="301" mass="33011">MTAVATEPATEPTPKKPLRRKVAESNNQLFRASPLNYLVLVITFFLSVFPLYWMLVMASRTNDEIVQIPPVFTPGGHLGEHVQTLFDNPDVMFAKALMNSFIVAGTITAFVVIFSGLAGFAFAKLRFRGSNALISIVVLTMMVPVQLGTVPLYMMMDWFGIQGTLPTVILPYLASGFGVFLMRQYASQAVPDELIEAARVDGASTIRIFWSVVLPALRPAAAILGLFTFMTYWNDFLWPYVALSPEHPTVQVALSRLSSGYYTDQSLVMAGTLMATLPLLAVIVLFGRQLISGIMDGAVKS</sequence>
<evidence type="ECO:0000256" key="6">
    <source>
        <dbReference type="ARBA" id="ARBA00023136"/>
    </source>
</evidence>
<feature type="region of interest" description="Disordered" evidence="8">
    <location>
        <begin position="1"/>
        <end position="20"/>
    </location>
</feature>
<dbReference type="SUPFAM" id="SSF161098">
    <property type="entry name" value="MetI-like"/>
    <property type="match status" value="1"/>
</dbReference>
<feature type="transmembrane region" description="Helical" evidence="7">
    <location>
        <begin position="159"/>
        <end position="181"/>
    </location>
</feature>
<feature type="domain" description="ABC transmembrane type-1" evidence="9">
    <location>
        <begin position="97"/>
        <end position="286"/>
    </location>
</feature>
<evidence type="ECO:0000256" key="3">
    <source>
        <dbReference type="ARBA" id="ARBA00022475"/>
    </source>
</evidence>
<evidence type="ECO:0000313" key="10">
    <source>
        <dbReference type="EMBL" id="MBT0772211.1"/>
    </source>
</evidence>
<feature type="transmembrane region" description="Helical" evidence="7">
    <location>
        <begin position="96"/>
        <end position="120"/>
    </location>
</feature>
<dbReference type="InterPro" id="IPR035906">
    <property type="entry name" value="MetI-like_sf"/>
</dbReference>
<evidence type="ECO:0000256" key="5">
    <source>
        <dbReference type="ARBA" id="ARBA00022989"/>
    </source>
</evidence>